<comment type="caution">
    <text evidence="6">The sequence shown here is derived from an EMBL/GenBank/DDBJ whole genome shotgun (WGS) entry which is preliminary data.</text>
</comment>
<protein>
    <submittedName>
        <fullName evidence="6">Epoxide hydrolase</fullName>
    </submittedName>
</protein>
<accession>A0ABV3FG26</accession>
<evidence type="ECO:0000313" key="7">
    <source>
        <dbReference type="Proteomes" id="UP001551658"/>
    </source>
</evidence>
<dbReference type="RefSeq" id="WP_357985041.1">
    <property type="nucleotide sequence ID" value="NZ_JBFAIH010000021.1"/>
</dbReference>
<evidence type="ECO:0000256" key="1">
    <source>
        <dbReference type="ARBA" id="ARBA00010088"/>
    </source>
</evidence>
<gene>
    <name evidence="6" type="ORF">AB0H72_28650</name>
</gene>
<feature type="region of interest" description="Disordered" evidence="4">
    <location>
        <begin position="318"/>
        <end position="411"/>
    </location>
</feature>
<dbReference type="Pfam" id="PF06441">
    <property type="entry name" value="EHN"/>
    <property type="match status" value="1"/>
</dbReference>
<organism evidence="6 7">
    <name type="scientific">Nocardia fusca</name>
    <dbReference type="NCBI Taxonomy" id="941183"/>
    <lineage>
        <taxon>Bacteria</taxon>
        <taxon>Bacillati</taxon>
        <taxon>Actinomycetota</taxon>
        <taxon>Actinomycetes</taxon>
        <taxon>Mycobacteriales</taxon>
        <taxon>Nocardiaceae</taxon>
        <taxon>Nocardia</taxon>
    </lineage>
</organism>
<dbReference type="GO" id="GO:0016787">
    <property type="term" value="F:hydrolase activity"/>
    <property type="evidence" value="ECO:0007669"/>
    <property type="project" value="UniProtKB-KW"/>
</dbReference>
<feature type="compositionally biased region" description="Basic residues" evidence="4">
    <location>
        <begin position="345"/>
        <end position="375"/>
    </location>
</feature>
<feature type="compositionally biased region" description="Basic residues" evidence="4">
    <location>
        <begin position="382"/>
        <end position="392"/>
    </location>
</feature>
<reference evidence="6 7" key="1">
    <citation type="submission" date="2024-06" db="EMBL/GenBank/DDBJ databases">
        <title>The Natural Products Discovery Center: Release of the First 8490 Sequenced Strains for Exploring Actinobacteria Biosynthetic Diversity.</title>
        <authorList>
            <person name="Kalkreuter E."/>
            <person name="Kautsar S.A."/>
            <person name="Yang D."/>
            <person name="Bader C.D."/>
            <person name="Teijaro C.N."/>
            <person name="Fluegel L."/>
            <person name="Davis C.M."/>
            <person name="Simpson J.R."/>
            <person name="Lauterbach L."/>
            <person name="Steele A.D."/>
            <person name="Gui C."/>
            <person name="Meng S."/>
            <person name="Li G."/>
            <person name="Viehrig K."/>
            <person name="Ye F."/>
            <person name="Su P."/>
            <person name="Kiefer A.F."/>
            <person name="Nichols A."/>
            <person name="Cepeda A.J."/>
            <person name="Yan W."/>
            <person name="Fan B."/>
            <person name="Jiang Y."/>
            <person name="Adhikari A."/>
            <person name="Zheng C.-J."/>
            <person name="Schuster L."/>
            <person name="Cowan T.M."/>
            <person name="Smanski M.J."/>
            <person name="Chevrette M.G."/>
            <person name="De Carvalho L.P.S."/>
            <person name="Shen B."/>
        </authorList>
    </citation>
    <scope>NUCLEOTIDE SEQUENCE [LARGE SCALE GENOMIC DNA]</scope>
    <source>
        <strain evidence="6 7">NPDC050671</strain>
    </source>
</reference>
<evidence type="ECO:0000313" key="6">
    <source>
        <dbReference type="EMBL" id="MEV0366672.1"/>
    </source>
</evidence>
<keyword evidence="7" id="KW-1185">Reference proteome</keyword>
<comment type="similarity">
    <text evidence="1">Belongs to the peptidase S33 family.</text>
</comment>
<feature type="domain" description="Epoxide hydrolase N-terminal" evidence="5">
    <location>
        <begin position="14"/>
        <end position="117"/>
    </location>
</feature>
<proteinExistence type="inferred from homology"/>
<keyword evidence="2" id="KW-0058">Aromatic hydrocarbons catabolism</keyword>
<name>A0ABV3FG26_9NOCA</name>
<evidence type="ECO:0000256" key="2">
    <source>
        <dbReference type="ARBA" id="ARBA00022797"/>
    </source>
</evidence>
<evidence type="ECO:0000259" key="5">
    <source>
        <dbReference type="Pfam" id="PF06441"/>
    </source>
</evidence>
<evidence type="ECO:0000256" key="4">
    <source>
        <dbReference type="SAM" id="MobiDB-lite"/>
    </source>
</evidence>
<keyword evidence="3 6" id="KW-0378">Hydrolase</keyword>
<sequence>MSDRTRSTRPFPLTPTKIHVPDSVLTDLRQRLDLTRLPDDAGNDDWYYGVPRSYLEELVDHWRHEYDWRAAEAEINSYQHYKVDIDEVPIHFMRRPGVGPNPTPLILTHGWPWTFWHWSKVVDLLANPGAHGGDPAEAFDVIVPSFPGFGFSGPLTNRPDLNFWKVADLWHTLMTGVLGHEKYGAAGCDVGALVTAQLGHKYADELYAIHIGSGLKLTLFNGDRAWDFSGGLPIPDNLPDEVRARIVELDRRFAVHLAAHLLAPSTLAHGLSDSPAGMLAWILERWYKWSDNGGDIETVFSRDDLLTHAHDLLGHQHHRHLDTSLRQPQPIPVDACPRSPAGRAGPHRHHFRRPREPTRHRHRPTRRTLPHRRPRGVVQPRQPHRPRPRRPLHPLGDPRRMDQRSTPHLPGTALTCGGRVCPPPPCFELPARKSARTCCWLHI</sequence>
<dbReference type="PANTHER" id="PTHR21661">
    <property type="entry name" value="EPOXIDE HYDROLASE 1-RELATED"/>
    <property type="match status" value="1"/>
</dbReference>
<dbReference type="Proteomes" id="UP001551658">
    <property type="component" value="Unassembled WGS sequence"/>
</dbReference>
<dbReference type="SUPFAM" id="SSF53474">
    <property type="entry name" value="alpha/beta-Hydrolases"/>
    <property type="match status" value="1"/>
</dbReference>
<feature type="compositionally biased region" description="Basic and acidic residues" evidence="4">
    <location>
        <begin position="396"/>
        <end position="405"/>
    </location>
</feature>
<dbReference type="InterPro" id="IPR029058">
    <property type="entry name" value="AB_hydrolase_fold"/>
</dbReference>
<dbReference type="PANTHER" id="PTHR21661:SF35">
    <property type="entry name" value="EPOXIDE HYDROLASE"/>
    <property type="match status" value="1"/>
</dbReference>
<dbReference type="Gene3D" id="3.40.50.1820">
    <property type="entry name" value="alpha/beta hydrolase"/>
    <property type="match status" value="1"/>
</dbReference>
<dbReference type="EMBL" id="JBFAIH010000021">
    <property type="protein sequence ID" value="MEV0366672.1"/>
    <property type="molecule type" value="Genomic_DNA"/>
</dbReference>
<dbReference type="InterPro" id="IPR010497">
    <property type="entry name" value="Epoxide_hydro_N"/>
</dbReference>
<evidence type="ECO:0000256" key="3">
    <source>
        <dbReference type="ARBA" id="ARBA00022801"/>
    </source>
</evidence>